<dbReference type="Pfam" id="PF00501">
    <property type="entry name" value="AMP-binding"/>
    <property type="match status" value="1"/>
</dbReference>
<protein>
    <recommendedName>
        <fullName evidence="1">AMP-dependent synthetase/ligase domain-containing protein</fullName>
    </recommendedName>
</protein>
<name>A0ABQ4GSV2_9ACTN</name>
<comment type="caution">
    <text evidence="2">The sequence shown here is derived from an EMBL/GenBank/DDBJ whole genome shotgun (WGS) entry which is preliminary data.</text>
</comment>
<accession>A0ABQ4GSV2</accession>
<dbReference type="RefSeq" id="WP_204050757.1">
    <property type="nucleotide sequence ID" value="NZ_BOOF01000032.1"/>
</dbReference>
<sequence>MTPGTWRRVRALAAAVRKISPGRGDRIALLCPGTMRSHHIRHAILAAGAEAVQVSPLMSVDEIMRLLVDSGAVVMLCHRDMITLGSQAARMAGIRLFTIGPPSSAPGSDGRLEDLAEALAATAKG</sequence>
<reference evidence="2 3" key="1">
    <citation type="submission" date="2021-01" db="EMBL/GenBank/DDBJ databases">
        <title>Whole genome shotgun sequence of Microbispora siamensis NBRC 104113.</title>
        <authorList>
            <person name="Komaki H."/>
            <person name="Tamura T."/>
        </authorList>
    </citation>
    <scope>NUCLEOTIDE SEQUENCE [LARGE SCALE GENOMIC DNA]</scope>
    <source>
        <strain evidence="2 3">NBRC 104113</strain>
    </source>
</reference>
<organism evidence="2 3">
    <name type="scientific">Microbispora siamensis</name>
    <dbReference type="NCBI Taxonomy" id="564413"/>
    <lineage>
        <taxon>Bacteria</taxon>
        <taxon>Bacillati</taxon>
        <taxon>Actinomycetota</taxon>
        <taxon>Actinomycetes</taxon>
        <taxon>Streptosporangiales</taxon>
        <taxon>Streptosporangiaceae</taxon>
        <taxon>Microbispora</taxon>
    </lineage>
</organism>
<feature type="domain" description="AMP-dependent synthetase/ligase" evidence="1">
    <location>
        <begin position="6"/>
        <end position="79"/>
    </location>
</feature>
<dbReference type="EMBL" id="BOOF01000032">
    <property type="protein sequence ID" value="GIH64523.1"/>
    <property type="molecule type" value="Genomic_DNA"/>
</dbReference>
<evidence type="ECO:0000259" key="1">
    <source>
        <dbReference type="Pfam" id="PF00501"/>
    </source>
</evidence>
<evidence type="ECO:0000313" key="2">
    <source>
        <dbReference type="EMBL" id="GIH64523.1"/>
    </source>
</evidence>
<dbReference type="InterPro" id="IPR000873">
    <property type="entry name" value="AMP-dep_synth/lig_dom"/>
</dbReference>
<evidence type="ECO:0000313" key="3">
    <source>
        <dbReference type="Proteomes" id="UP000660454"/>
    </source>
</evidence>
<keyword evidence="3" id="KW-1185">Reference proteome</keyword>
<proteinExistence type="predicted"/>
<dbReference type="Proteomes" id="UP000660454">
    <property type="component" value="Unassembled WGS sequence"/>
</dbReference>
<dbReference type="Gene3D" id="3.40.50.980">
    <property type="match status" value="1"/>
</dbReference>
<dbReference type="SUPFAM" id="SSF56801">
    <property type="entry name" value="Acetyl-CoA synthetase-like"/>
    <property type="match status" value="1"/>
</dbReference>
<gene>
    <name evidence="2" type="ORF">Msi02_53400</name>
</gene>